<dbReference type="GeneTree" id="ENSGT00390000011576"/>
<evidence type="ECO:0000313" key="12">
    <source>
        <dbReference type="Proteomes" id="UP000694580"/>
    </source>
</evidence>
<dbReference type="InterPro" id="IPR003598">
    <property type="entry name" value="Ig_sub2"/>
</dbReference>
<keyword evidence="5" id="KW-0393">Immunoglobulin domain</keyword>
<dbReference type="AlphaFoldDB" id="A0AAY4B234"/>
<keyword evidence="9" id="KW-1133">Transmembrane helix</keyword>
<name>A0AAY4B234_9TELE</name>
<dbReference type="SMART" id="SM00409">
    <property type="entry name" value="IG"/>
    <property type="match status" value="1"/>
</dbReference>
<comment type="function">
    <text evidence="6">Component of the elastin-associated microfibrils.</text>
</comment>
<dbReference type="GO" id="GO:0005886">
    <property type="term" value="C:plasma membrane"/>
    <property type="evidence" value="ECO:0007669"/>
    <property type="project" value="UniProtKB-SubCell"/>
</dbReference>
<dbReference type="PROSITE" id="PS50835">
    <property type="entry name" value="IG_LIKE"/>
    <property type="match status" value="1"/>
</dbReference>
<evidence type="ECO:0000256" key="9">
    <source>
        <dbReference type="SAM" id="Phobius"/>
    </source>
</evidence>
<accession>A0AAY4B234</accession>
<organism evidence="11 12">
    <name type="scientific">Denticeps clupeoides</name>
    <name type="common">denticle herring</name>
    <dbReference type="NCBI Taxonomy" id="299321"/>
    <lineage>
        <taxon>Eukaryota</taxon>
        <taxon>Metazoa</taxon>
        <taxon>Chordata</taxon>
        <taxon>Craniata</taxon>
        <taxon>Vertebrata</taxon>
        <taxon>Euteleostomi</taxon>
        <taxon>Actinopterygii</taxon>
        <taxon>Neopterygii</taxon>
        <taxon>Teleostei</taxon>
        <taxon>Clupei</taxon>
        <taxon>Clupeiformes</taxon>
        <taxon>Denticipitoidei</taxon>
        <taxon>Denticipitidae</taxon>
        <taxon>Denticeps</taxon>
    </lineage>
</organism>
<feature type="domain" description="Ig-like" evidence="10">
    <location>
        <begin position="102"/>
        <end position="184"/>
    </location>
</feature>
<dbReference type="InterPro" id="IPR003599">
    <property type="entry name" value="Ig_sub"/>
</dbReference>
<dbReference type="Ensembl" id="ENSDCDT00010015846.1">
    <property type="protein sequence ID" value="ENSDCDP00010015022.1"/>
    <property type="gene ID" value="ENSDCDG00010006869.1"/>
</dbReference>
<feature type="region of interest" description="Disordered" evidence="8">
    <location>
        <begin position="309"/>
        <end position="332"/>
    </location>
</feature>
<reference evidence="11" key="2">
    <citation type="submission" date="2025-08" db="UniProtKB">
        <authorList>
            <consortium name="Ensembl"/>
        </authorList>
    </citation>
    <scope>IDENTIFICATION</scope>
</reference>
<dbReference type="SMART" id="SM00408">
    <property type="entry name" value="IGc2"/>
    <property type="match status" value="1"/>
</dbReference>
<reference evidence="11 12" key="1">
    <citation type="submission" date="2020-06" db="EMBL/GenBank/DDBJ databases">
        <authorList>
            <consortium name="Wellcome Sanger Institute Data Sharing"/>
        </authorList>
    </citation>
    <scope>NUCLEOTIDE SEQUENCE [LARGE SCALE GENOMIC DNA]</scope>
</reference>
<evidence type="ECO:0000313" key="11">
    <source>
        <dbReference type="Ensembl" id="ENSDCDP00010015022.1"/>
    </source>
</evidence>
<evidence type="ECO:0000256" key="5">
    <source>
        <dbReference type="ARBA" id="ARBA00023319"/>
    </source>
</evidence>
<dbReference type="InterPro" id="IPR036179">
    <property type="entry name" value="Ig-like_dom_sf"/>
</dbReference>
<dbReference type="PANTHER" id="PTHR14340">
    <property type="entry name" value="MICROFIBRIL-ASSOCIATED GLYCOPROTEIN 3"/>
    <property type="match status" value="1"/>
</dbReference>
<feature type="compositionally biased region" description="Low complexity" evidence="8">
    <location>
        <begin position="319"/>
        <end position="330"/>
    </location>
</feature>
<dbReference type="SUPFAM" id="SSF48726">
    <property type="entry name" value="Immunoglobulin"/>
    <property type="match status" value="1"/>
</dbReference>
<comment type="subcellular location">
    <subcellularLocation>
        <location evidence="1">Cell membrane</location>
        <topology evidence="1">Single-pass type I membrane protein</topology>
    </subcellularLocation>
</comment>
<gene>
    <name evidence="11" type="primary">LOC114792481</name>
</gene>
<reference evidence="11" key="3">
    <citation type="submission" date="2025-09" db="UniProtKB">
        <authorList>
            <consortium name="Ensembl"/>
        </authorList>
    </citation>
    <scope>IDENTIFICATION</scope>
</reference>
<keyword evidence="4" id="KW-0325">Glycoprotein</keyword>
<evidence type="ECO:0000256" key="1">
    <source>
        <dbReference type="ARBA" id="ARBA00004251"/>
    </source>
</evidence>
<keyword evidence="3 9" id="KW-0472">Membrane</keyword>
<keyword evidence="12" id="KW-1185">Reference proteome</keyword>
<evidence type="ECO:0000256" key="2">
    <source>
        <dbReference type="ARBA" id="ARBA00022475"/>
    </source>
</evidence>
<dbReference type="Proteomes" id="UP000694580">
    <property type="component" value="Chromosome 6"/>
</dbReference>
<feature type="transmembrane region" description="Helical" evidence="9">
    <location>
        <begin position="196"/>
        <end position="219"/>
    </location>
</feature>
<dbReference type="InterPro" id="IPR007110">
    <property type="entry name" value="Ig-like_dom"/>
</dbReference>
<dbReference type="Gene3D" id="2.60.40.10">
    <property type="entry name" value="Immunoglobulins"/>
    <property type="match status" value="1"/>
</dbReference>
<dbReference type="Pfam" id="PF07679">
    <property type="entry name" value="I-set"/>
    <property type="match status" value="1"/>
</dbReference>
<dbReference type="InterPro" id="IPR013098">
    <property type="entry name" value="Ig_I-set"/>
</dbReference>
<sequence>MKGADNVLVCLYVCTFRTASRVARKFESCRPPRSPVARTRKQHGGKLERDTFFFFLLFSRSDMPPRFVACTALLVCCAVTRTPAEPSPGEGVVTADGLASLPALRDVVVKEGDGAMIECNVSGSHGDVTWYNSKGRVLEEGGGAGKWLIMDKGVLNITTVTFEDRGRYTCIALSASGMSNYTITLRVAYTYSGLGVYYVIVCLVAFTITMILNITRLCMVSTHLRKTERAINEFFRTEGAEKLQKAFEIAKRIPIITSTKTVELAKVTQFKTMEFARHIEELARSVPLPPLILNCRTYVDDVLEAVHRGDSEHESARPGGQQALGDAQGGVEASSVPLTVHQNEESNVLQEGSHDVKVSVHPIRASEERIELGVA</sequence>
<keyword evidence="2" id="KW-1003">Cell membrane</keyword>
<dbReference type="CDD" id="cd00096">
    <property type="entry name" value="Ig"/>
    <property type="match status" value="1"/>
</dbReference>
<evidence type="ECO:0000256" key="8">
    <source>
        <dbReference type="SAM" id="MobiDB-lite"/>
    </source>
</evidence>
<dbReference type="InterPro" id="IPR013783">
    <property type="entry name" value="Ig-like_fold"/>
</dbReference>
<evidence type="ECO:0000256" key="3">
    <source>
        <dbReference type="ARBA" id="ARBA00023136"/>
    </source>
</evidence>
<dbReference type="PANTHER" id="PTHR14340:SF4">
    <property type="entry name" value="MICROFIBRIL-ASSOCIATED GLYCOPROTEIN 3"/>
    <property type="match status" value="1"/>
</dbReference>
<keyword evidence="9" id="KW-0812">Transmembrane</keyword>
<evidence type="ECO:0000256" key="6">
    <source>
        <dbReference type="ARBA" id="ARBA00049640"/>
    </source>
</evidence>
<protein>
    <recommendedName>
        <fullName evidence="7">Microfibril-associated glycoprotein 3</fullName>
    </recommendedName>
</protein>
<evidence type="ECO:0000259" key="10">
    <source>
        <dbReference type="PROSITE" id="PS50835"/>
    </source>
</evidence>
<evidence type="ECO:0000256" key="7">
    <source>
        <dbReference type="ARBA" id="ARBA00049731"/>
    </source>
</evidence>
<evidence type="ECO:0000256" key="4">
    <source>
        <dbReference type="ARBA" id="ARBA00023180"/>
    </source>
</evidence>
<proteinExistence type="predicted"/>